<keyword evidence="8" id="KW-1185">Reference proteome</keyword>
<evidence type="ECO:0000313" key="8">
    <source>
        <dbReference type="Proteomes" id="UP000005222"/>
    </source>
</evidence>
<keyword evidence="3" id="KW-0812">Transmembrane</keyword>
<comment type="similarity">
    <text evidence="1">Belongs to the protein disulfide isomerase family.</text>
</comment>
<evidence type="ECO:0000256" key="2">
    <source>
        <dbReference type="ARBA" id="ARBA00022729"/>
    </source>
</evidence>
<keyword evidence="3" id="KW-0472">Membrane</keyword>
<feature type="domain" description="Thioredoxin" evidence="5">
    <location>
        <begin position="73"/>
        <end position="207"/>
    </location>
</feature>
<dbReference type="CDD" id="cd02961">
    <property type="entry name" value="PDI_a_family"/>
    <property type="match status" value="1"/>
</dbReference>
<dbReference type="InterPro" id="IPR013766">
    <property type="entry name" value="Thioredoxin_domain"/>
</dbReference>
<dbReference type="GO" id="GO:0006457">
    <property type="term" value="P:protein folding"/>
    <property type="evidence" value="ECO:0007669"/>
    <property type="project" value="TreeGrafter"/>
</dbReference>
<dbReference type="GO" id="GO:0005783">
    <property type="term" value="C:endoplasmic reticulum"/>
    <property type="evidence" value="ECO:0007669"/>
    <property type="project" value="TreeGrafter"/>
</dbReference>
<accession>G8YGY1</accession>
<dbReference type="STRING" id="559304.G8YGY1"/>
<feature type="signal peptide" evidence="4">
    <location>
        <begin position="1"/>
        <end position="17"/>
    </location>
</feature>
<evidence type="ECO:0000256" key="3">
    <source>
        <dbReference type="SAM" id="Phobius"/>
    </source>
</evidence>
<evidence type="ECO:0000259" key="5">
    <source>
        <dbReference type="PROSITE" id="PS51352"/>
    </source>
</evidence>
<protein>
    <submittedName>
        <fullName evidence="7">Piso0_003010 protein</fullName>
    </submittedName>
</protein>
<feature type="transmembrane region" description="Helical" evidence="3">
    <location>
        <begin position="716"/>
        <end position="738"/>
    </location>
</feature>
<dbReference type="InterPro" id="IPR051063">
    <property type="entry name" value="PDI"/>
</dbReference>
<dbReference type="Pfam" id="PF00085">
    <property type="entry name" value="Thioredoxin"/>
    <property type="match status" value="1"/>
</dbReference>
<organism evidence="7 8">
    <name type="scientific">Pichia sorbitophila (strain ATCC MYA-4447 / BCRC 22081 / CBS 7064 / NBRC 10061 / NRRL Y-12695)</name>
    <name type="common">Hybrid yeast</name>
    <dbReference type="NCBI Taxonomy" id="559304"/>
    <lineage>
        <taxon>Eukaryota</taxon>
        <taxon>Fungi</taxon>
        <taxon>Dikarya</taxon>
        <taxon>Ascomycota</taxon>
        <taxon>Saccharomycotina</taxon>
        <taxon>Pichiomycetes</taxon>
        <taxon>Debaryomycetaceae</taxon>
        <taxon>Millerozyma</taxon>
    </lineage>
</organism>
<dbReference type="PANTHER" id="PTHR45672:SF3">
    <property type="entry name" value="THIOREDOXIN DOMAIN-CONTAINING PROTEIN 5"/>
    <property type="match status" value="1"/>
</dbReference>
<evidence type="ECO:0000313" key="6">
    <source>
        <dbReference type="EMBL" id="CCE79918.1"/>
    </source>
</evidence>
<dbReference type="EMBL" id="FO082052">
    <property type="protein sequence ID" value="CCE80683.1"/>
    <property type="molecule type" value="Genomic_DNA"/>
</dbReference>
<dbReference type="PROSITE" id="PS51352">
    <property type="entry name" value="THIOREDOXIN_2"/>
    <property type="match status" value="1"/>
</dbReference>
<gene>
    <name evidence="7" type="primary">Piso0_003010</name>
    <name evidence="6" type="ORF">GNLVRS01_PISO0G02910g</name>
    <name evidence="7" type="ORF">GNLVRS01_PISO0H02911g</name>
</gene>
<dbReference type="FunCoup" id="G8YGY1">
    <property type="interactions" value="186"/>
</dbReference>
<dbReference type="EMBL" id="FO082053">
    <property type="protein sequence ID" value="CCE79918.1"/>
    <property type="molecule type" value="Genomic_DNA"/>
</dbReference>
<dbReference type="Proteomes" id="UP000005222">
    <property type="component" value="Chromosome H"/>
</dbReference>
<dbReference type="GO" id="GO:0003756">
    <property type="term" value="F:protein disulfide isomerase activity"/>
    <property type="evidence" value="ECO:0007669"/>
    <property type="project" value="TreeGrafter"/>
</dbReference>
<reference evidence="8" key="2">
    <citation type="journal article" date="2012" name="G3 (Bethesda)">
        <title>Pichia sorbitophila, an interspecies yeast hybrid reveals early steps of genome resolution following polyploidization.</title>
        <authorList>
            <person name="Leh Louis V."/>
            <person name="Despons L."/>
            <person name="Friedrich A."/>
            <person name="Martin T."/>
            <person name="Durrens P."/>
            <person name="Casaregola S."/>
            <person name="Neuveglise C."/>
            <person name="Fairhead C."/>
            <person name="Marck C."/>
            <person name="Cruz J.A."/>
            <person name="Straub M.L."/>
            <person name="Kugler V."/>
            <person name="Sacerdot C."/>
            <person name="Uzunov Z."/>
            <person name="Thierry A."/>
            <person name="Weiss S."/>
            <person name="Bleykasten C."/>
            <person name="De Montigny J."/>
            <person name="Jacques N."/>
            <person name="Jung P."/>
            <person name="Lemaire M."/>
            <person name="Mallet S."/>
            <person name="Morel G."/>
            <person name="Richard G.F."/>
            <person name="Sarkar A."/>
            <person name="Savel G."/>
            <person name="Schacherer J."/>
            <person name="Seret M.L."/>
            <person name="Talla E."/>
            <person name="Samson G."/>
            <person name="Jubin C."/>
            <person name="Poulain J."/>
            <person name="Vacherie B."/>
            <person name="Barbe V."/>
            <person name="Pelletier E."/>
            <person name="Sherman D.J."/>
            <person name="Westhof E."/>
            <person name="Weissenbach J."/>
            <person name="Baret P.V."/>
            <person name="Wincker P."/>
            <person name="Gaillardin C."/>
            <person name="Dujon B."/>
            <person name="Souciet J.L."/>
        </authorList>
    </citation>
    <scope>NUCLEOTIDE SEQUENCE [LARGE SCALE GENOMIC DNA]</scope>
    <source>
        <strain evidence="8">ATCC MYA-4447 / BCRC 22081 / CBS 7064 / NBRC 10061 / NRRL Y-12695</strain>
    </source>
</reference>
<dbReference type="SUPFAM" id="SSF52833">
    <property type="entry name" value="Thioredoxin-like"/>
    <property type="match status" value="2"/>
</dbReference>
<proteinExistence type="inferred from homology"/>
<dbReference type="HOGENOM" id="CLU_024937_0_0_1"/>
<feature type="chain" id="PRO_5007664836" evidence="4">
    <location>
        <begin position="18"/>
        <end position="765"/>
    </location>
</feature>
<evidence type="ECO:0000256" key="1">
    <source>
        <dbReference type="ARBA" id="ARBA00006347"/>
    </source>
</evidence>
<name>G8YGY1_PICSO</name>
<dbReference type="Proteomes" id="UP000005222">
    <property type="component" value="Chromosome G"/>
</dbReference>
<dbReference type="AlphaFoldDB" id="G8YGY1"/>
<evidence type="ECO:0000256" key="4">
    <source>
        <dbReference type="SAM" id="SignalP"/>
    </source>
</evidence>
<dbReference type="eggNOG" id="KOG0191">
    <property type="taxonomic scope" value="Eukaryota"/>
</dbReference>
<dbReference type="PANTHER" id="PTHR45672">
    <property type="entry name" value="PROTEIN DISULFIDE-ISOMERASE C17H9.14C-RELATED"/>
    <property type="match status" value="1"/>
</dbReference>
<dbReference type="InterPro" id="IPR036249">
    <property type="entry name" value="Thioredoxin-like_sf"/>
</dbReference>
<reference evidence="7" key="1">
    <citation type="submission" date="2011-10" db="EMBL/GenBank/DDBJ databases">
        <authorList>
            <person name="Genoscope - CEA"/>
        </authorList>
    </citation>
    <scope>NUCLEOTIDE SEQUENCE</scope>
</reference>
<evidence type="ECO:0000313" key="7">
    <source>
        <dbReference type="EMBL" id="CCE80683.1"/>
    </source>
</evidence>
<dbReference type="OrthoDB" id="72053at2759"/>
<sequence>MKYQLAVALYMASFAVASISTSGSLYSGATTATISSSSRPVKSSDAEIQSIEKLKLRNSAGDGKSGVAKDGELETGAKVETVELPAPLNLENFDAVTSERISFVEFFSPYCSHCKSFAPTWEATYKEFYPEQDKIGIQMLQVNCVESGDLCEREAVNSYPSLRLYVPEKKGDGEQASSGRSKHVGAFPLSLVRTKENLIKYMKSAAAEHASGLLDMPSSSRELQANDILALLAGESESSMFVTFFPSTTRQWQSAEANDKKDIFSHNCYDCYNYKMMWDKLSNQILSRVSTGHVSCMSNPNICSKLGFSDLADGNARFPKFVMFLPKKAGVVRFDYTGEYTLEALKNYAIRLHENAQYDTTTPTALEEIMDYKTSLPFAPLNSYYPLENIVSVIFYYDPKTTSEEDKAILPYMLQTITASPFNVRLFISSSKRLEKNIANQEKGLVEFINYNDKEPEKLFSEELLLATTLTTKPTVLVVKDNMLQTSVFQSLAPEDIRNNYKVEDFIKRNQFPLYGELTPTNFRTYFNTEDAKSKADKVVVTFIDSSDASKMNEGFFNLSIAAHEYIHTKKNYFFDQMKAKRQEKEKIVDVLKKKNAKGIKIIHEMREEVPHLFDTNDVLFTFVDLSNPVITKSKDWKIRYQFVKPGDTLVLTRDNRFVYDTDISGNQLKNDPYALKDVLNYLLDSSLVSANKKVSLRRKLAGSPYSDTFRFMDRIHYYGFFGYVCFFMAIYGAISVFRKFRAGRKLGSRGTQSAGIIGNFSKAD</sequence>
<keyword evidence="3" id="KW-1133">Transmembrane helix</keyword>
<keyword evidence="2 4" id="KW-0732">Signal</keyword>
<dbReference type="InParanoid" id="G8YGY1"/>
<dbReference type="Gene3D" id="3.40.30.10">
    <property type="entry name" value="Glutaredoxin"/>
    <property type="match status" value="2"/>
</dbReference>